<dbReference type="FunCoup" id="H3AXP3">
    <property type="interactions" value="1498"/>
</dbReference>
<dbReference type="Ensembl" id="ENSLACT00000014514.1">
    <property type="protein sequence ID" value="ENSLACP00000014414.1"/>
    <property type="gene ID" value="ENSLACG00000012684.1"/>
</dbReference>
<name>H3AXP3_LATCH</name>
<dbReference type="SUPFAM" id="SSF53032">
    <property type="entry name" value="tRNA-intron endonuclease catalytic domain-like"/>
    <property type="match status" value="1"/>
</dbReference>
<proteinExistence type="inferred from homology"/>
<evidence type="ECO:0000313" key="5">
    <source>
        <dbReference type="Proteomes" id="UP000008672"/>
    </source>
</evidence>
<keyword evidence="2" id="KW-0819">tRNA processing</keyword>
<dbReference type="Gene3D" id="3.40.1350.10">
    <property type="match status" value="1"/>
</dbReference>
<dbReference type="AlphaFoldDB" id="H3AXP3"/>
<evidence type="ECO:0000313" key="4">
    <source>
        <dbReference type="Ensembl" id="ENSLACP00000014414.1"/>
    </source>
</evidence>
<feature type="domain" description="tRNA-splicing endonuclease subunit Sen15" evidence="3">
    <location>
        <begin position="56"/>
        <end position="156"/>
    </location>
</feature>
<dbReference type="EMBL" id="AFYH01071783">
    <property type="status" value="NOT_ANNOTATED_CDS"/>
    <property type="molecule type" value="Genomic_DNA"/>
</dbReference>
<dbReference type="CTD" id="116461"/>
<dbReference type="RefSeq" id="XP_005996264.2">
    <property type="nucleotide sequence ID" value="XM_005996202.3"/>
</dbReference>
<gene>
    <name evidence="4" type="primary">TSEN15</name>
</gene>
<dbReference type="GO" id="GO:0003676">
    <property type="term" value="F:nucleic acid binding"/>
    <property type="evidence" value="ECO:0007669"/>
    <property type="project" value="InterPro"/>
</dbReference>
<dbReference type="EMBL" id="AFYH01071784">
    <property type="status" value="NOT_ANNOTATED_CDS"/>
    <property type="molecule type" value="Genomic_DNA"/>
</dbReference>
<dbReference type="EMBL" id="AFYH01071782">
    <property type="status" value="NOT_ANNOTATED_CDS"/>
    <property type="molecule type" value="Genomic_DNA"/>
</dbReference>
<dbReference type="GeneID" id="102355210"/>
<reference evidence="4" key="3">
    <citation type="submission" date="2025-09" db="UniProtKB">
        <authorList>
            <consortium name="Ensembl"/>
        </authorList>
    </citation>
    <scope>IDENTIFICATION</scope>
</reference>
<reference evidence="4" key="2">
    <citation type="submission" date="2025-08" db="UniProtKB">
        <authorList>
            <consortium name="Ensembl"/>
        </authorList>
    </citation>
    <scope>IDENTIFICATION</scope>
</reference>
<dbReference type="InParanoid" id="H3AXP3"/>
<dbReference type="Pfam" id="PF09631">
    <property type="entry name" value="Sen15"/>
    <property type="match status" value="1"/>
</dbReference>
<comment type="similarity">
    <text evidence="1">Belongs to the SEN15 family.</text>
</comment>
<reference evidence="5" key="1">
    <citation type="submission" date="2011-08" db="EMBL/GenBank/DDBJ databases">
        <title>The draft genome of Latimeria chalumnae.</title>
        <authorList>
            <person name="Di Palma F."/>
            <person name="Alfoldi J."/>
            <person name="Johnson J."/>
            <person name="Berlin A."/>
            <person name="Gnerre S."/>
            <person name="Jaffe D."/>
            <person name="MacCallum I."/>
            <person name="Young S."/>
            <person name="Walker B.J."/>
            <person name="Lander E."/>
            <person name="Lindblad-Toh K."/>
        </authorList>
    </citation>
    <scope>NUCLEOTIDE SEQUENCE [LARGE SCALE GENOMIC DNA]</scope>
    <source>
        <strain evidence="5">Wild caught</strain>
    </source>
</reference>
<dbReference type="InterPro" id="IPR011856">
    <property type="entry name" value="tRNA_endonuc-like_dom_sf"/>
</dbReference>
<dbReference type="InterPro" id="IPR036167">
    <property type="entry name" value="tRNA_intron_Endo_cat-like_sf"/>
</dbReference>
<dbReference type="eggNOG" id="ENOG502S21U">
    <property type="taxonomic scope" value="Eukaryota"/>
</dbReference>
<evidence type="ECO:0000256" key="2">
    <source>
        <dbReference type="ARBA" id="ARBA00022694"/>
    </source>
</evidence>
<evidence type="ECO:0000259" key="3">
    <source>
        <dbReference type="Pfam" id="PF09631"/>
    </source>
</evidence>
<dbReference type="Proteomes" id="UP000008672">
    <property type="component" value="Unassembled WGS sequence"/>
</dbReference>
<dbReference type="GO" id="GO:0006388">
    <property type="term" value="P:tRNA splicing, via endonucleolytic cleavage and ligation"/>
    <property type="evidence" value="ECO:0007669"/>
    <property type="project" value="InterPro"/>
</dbReference>
<dbReference type="InterPro" id="IPR018593">
    <property type="entry name" value="tRNA-endonuc_su_Sen15"/>
</dbReference>
<protein>
    <submittedName>
        <fullName evidence="4">tRNA splicing endonuclease subunit 15</fullName>
    </submittedName>
</protein>
<dbReference type="PANTHER" id="PTHR28582">
    <property type="entry name" value="TRNA-SPLICING ENDONUCLEASE SUBUNIT SEN15"/>
    <property type="match status" value="1"/>
</dbReference>
<dbReference type="Bgee" id="ENSLACG00000012684">
    <property type="expression patterns" value="Expressed in muscle tissue and 6 other cell types or tissues"/>
</dbReference>
<dbReference type="OMA" id="ICHPSYY"/>
<keyword evidence="5" id="KW-1185">Reference proteome</keyword>
<dbReference type="PANTHER" id="PTHR28582:SF1">
    <property type="entry name" value="TRNA-SPLICING ENDONUCLEASE SUBUNIT SEN15"/>
    <property type="match status" value="1"/>
</dbReference>
<evidence type="ECO:0000256" key="1">
    <source>
        <dbReference type="ARBA" id="ARBA00006091"/>
    </source>
</evidence>
<accession>H3AXP3</accession>
<dbReference type="HOGENOM" id="CLU_130469_0_0_1"/>
<dbReference type="KEGG" id="lcm:102355210"/>
<dbReference type="GeneTree" id="ENSGT00390000014781"/>
<dbReference type="GO" id="GO:0005634">
    <property type="term" value="C:nucleus"/>
    <property type="evidence" value="ECO:0007669"/>
    <property type="project" value="UniProtKB-ARBA"/>
</dbReference>
<dbReference type="OrthoDB" id="10002170at2759"/>
<dbReference type="STRING" id="7897.ENSLACP00000014414"/>
<organism evidence="4 5">
    <name type="scientific">Latimeria chalumnae</name>
    <name type="common">Coelacanth</name>
    <dbReference type="NCBI Taxonomy" id="7897"/>
    <lineage>
        <taxon>Eukaryota</taxon>
        <taxon>Metazoa</taxon>
        <taxon>Chordata</taxon>
        <taxon>Craniata</taxon>
        <taxon>Vertebrata</taxon>
        <taxon>Euteleostomi</taxon>
        <taxon>Coelacanthiformes</taxon>
        <taxon>Coelacanthidae</taxon>
        <taxon>Latimeria</taxon>
    </lineage>
</organism>
<sequence length="176" mass="20201">MEEERREDGVAEGEMKSCSVAGESGTLSNWMEKHPKYVELMALDVADCTQVYTAFLVYLDLLEARNWHDVACIGSEELQLIYLQGCERAGDTPQVVIPTPTHESLTHKRIREIMKHCCDQDSREDVVKMSIVLAIVESDFTVVYYKLTDGFVVPDPPDIVEDMDNRRWRKRKSRVC</sequence>